<keyword evidence="2" id="KW-1185">Reference proteome</keyword>
<dbReference type="InterPro" id="IPR004244">
    <property type="entry name" value="Transposase_22"/>
</dbReference>
<reference evidence="1" key="1">
    <citation type="journal article" date="2022" name="bioRxiv">
        <title>Sequencing and chromosome-scale assembly of the giantPleurodeles waltlgenome.</title>
        <authorList>
            <person name="Brown T."/>
            <person name="Elewa A."/>
            <person name="Iarovenko S."/>
            <person name="Subramanian E."/>
            <person name="Araus A.J."/>
            <person name="Petzold A."/>
            <person name="Susuki M."/>
            <person name="Suzuki K.-i.T."/>
            <person name="Hayashi T."/>
            <person name="Toyoda A."/>
            <person name="Oliveira C."/>
            <person name="Osipova E."/>
            <person name="Leigh N.D."/>
            <person name="Simon A."/>
            <person name="Yun M.H."/>
        </authorList>
    </citation>
    <scope>NUCLEOTIDE SEQUENCE</scope>
    <source>
        <strain evidence="1">20211129_DDA</strain>
        <tissue evidence="1">Liver</tissue>
    </source>
</reference>
<dbReference type="Proteomes" id="UP001066276">
    <property type="component" value="Chromosome 6"/>
</dbReference>
<dbReference type="Gene3D" id="3.30.70.1820">
    <property type="entry name" value="L1 transposable element, RRM domain"/>
    <property type="match status" value="1"/>
</dbReference>
<organism evidence="1 2">
    <name type="scientific">Pleurodeles waltl</name>
    <name type="common">Iberian ribbed newt</name>
    <dbReference type="NCBI Taxonomy" id="8319"/>
    <lineage>
        <taxon>Eukaryota</taxon>
        <taxon>Metazoa</taxon>
        <taxon>Chordata</taxon>
        <taxon>Craniata</taxon>
        <taxon>Vertebrata</taxon>
        <taxon>Euteleostomi</taxon>
        <taxon>Amphibia</taxon>
        <taxon>Batrachia</taxon>
        <taxon>Caudata</taxon>
        <taxon>Salamandroidea</taxon>
        <taxon>Salamandridae</taxon>
        <taxon>Pleurodelinae</taxon>
        <taxon>Pleurodeles</taxon>
    </lineage>
</organism>
<gene>
    <name evidence="1" type="ORF">NDU88_007091</name>
</gene>
<protein>
    <submittedName>
        <fullName evidence="1">Uncharacterized protein</fullName>
    </submittedName>
</protein>
<name>A0AAV7QKR2_PLEWA</name>
<evidence type="ECO:0000313" key="1">
    <source>
        <dbReference type="EMBL" id="KAJ1140753.1"/>
    </source>
</evidence>
<dbReference type="PANTHER" id="PTHR11505">
    <property type="entry name" value="L1 TRANSPOSABLE ELEMENT-RELATED"/>
    <property type="match status" value="1"/>
</dbReference>
<proteinExistence type="predicted"/>
<sequence>MLSRPTSEGAAGAEGVVTRFFMEALFMSLKDDLQSIKKELAQGIKARTLPKLDDRVLAPEDKETSREEEVAHLRQEVLRLQEQHIDLQSHAEDLENRPRCNNIRIRGVPSGMENEDVESYVQALFTQILGRKDSMPIWIDRAHRVGSPRSRSEWPADILILGTGPETNIH</sequence>
<dbReference type="EMBL" id="JANPWB010000010">
    <property type="protein sequence ID" value="KAJ1140753.1"/>
    <property type="molecule type" value="Genomic_DNA"/>
</dbReference>
<comment type="caution">
    <text evidence="1">The sequence shown here is derived from an EMBL/GenBank/DDBJ whole genome shotgun (WGS) entry which is preliminary data.</text>
</comment>
<evidence type="ECO:0000313" key="2">
    <source>
        <dbReference type="Proteomes" id="UP001066276"/>
    </source>
</evidence>
<accession>A0AAV7QKR2</accession>
<dbReference type="AlphaFoldDB" id="A0AAV7QKR2"/>